<name>A0A6C0B6U8_9ZZZZ</name>
<dbReference type="Gene3D" id="3.30.40.10">
    <property type="entry name" value="Zinc/RING finger domain, C3HC4 (zinc finger)"/>
    <property type="match status" value="1"/>
</dbReference>
<evidence type="ECO:0000259" key="1">
    <source>
        <dbReference type="PROSITE" id="PS50089"/>
    </source>
</evidence>
<proteinExistence type="predicted"/>
<feature type="domain" description="RING-type" evidence="1">
    <location>
        <begin position="125"/>
        <end position="167"/>
    </location>
</feature>
<protein>
    <recommendedName>
        <fullName evidence="1">RING-type domain-containing protein</fullName>
    </recommendedName>
</protein>
<dbReference type="PROSITE" id="PS50089">
    <property type="entry name" value="ZF_RING_2"/>
    <property type="match status" value="1"/>
</dbReference>
<accession>A0A6C0B6U8</accession>
<dbReference type="EMBL" id="MN739081">
    <property type="protein sequence ID" value="QHS87411.1"/>
    <property type="molecule type" value="Genomic_DNA"/>
</dbReference>
<evidence type="ECO:0000313" key="2">
    <source>
        <dbReference type="EMBL" id="QHS87411.1"/>
    </source>
</evidence>
<dbReference type="AlphaFoldDB" id="A0A6C0B6U8"/>
<dbReference type="InterPro" id="IPR001841">
    <property type="entry name" value="Znf_RING"/>
</dbReference>
<dbReference type="Pfam" id="PF13639">
    <property type="entry name" value="zf-RING_2"/>
    <property type="match status" value="1"/>
</dbReference>
<sequence>MEISSSQPQNMYTFLSDLQNNHRRYLQLMEDAVEMIREQRPVRGGFRSSLEQYRGTTTTAATVTPTPPVGQNEALSFEFVSFMNPASILAAMSGQASNGGGVLDIDISNNTTIYEQPELPEQVTCPITLEPIEIGTSVMKITRCGHVFKEAALRRWLRRDGRCPVCRGGL</sequence>
<organism evidence="2">
    <name type="scientific">viral metagenome</name>
    <dbReference type="NCBI Taxonomy" id="1070528"/>
    <lineage>
        <taxon>unclassified sequences</taxon>
        <taxon>metagenomes</taxon>
        <taxon>organismal metagenomes</taxon>
    </lineage>
</organism>
<dbReference type="InterPro" id="IPR013083">
    <property type="entry name" value="Znf_RING/FYVE/PHD"/>
</dbReference>
<reference evidence="2" key="1">
    <citation type="journal article" date="2020" name="Nature">
        <title>Giant virus diversity and host interactions through global metagenomics.</title>
        <authorList>
            <person name="Schulz F."/>
            <person name="Roux S."/>
            <person name="Paez-Espino D."/>
            <person name="Jungbluth S."/>
            <person name="Walsh D.A."/>
            <person name="Denef V.J."/>
            <person name="McMahon K.D."/>
            <person name="Konstantinidis K.T."/>
            <person name="Eloe-Fadrosh E.A."/>
            <person name="Kyrpides N.C."/>
            <person name="Woyke T."/>
        </authorList>
    </citation>
    <scope>NUCLEOTIDE SEQUENCE</scope>
    <source>
        <strain evidence="2">GVMAG-M-3300010157-4</strain>
    </source>
</reference>
<dbReference type="SUPFAM" id="SSF57850">
    <property type="entry name" value="RING/U-box"/>
    <property type="match status" value="1"/>
</dbReference>